<name>A0A8H6J1T4_9PEZI</name>
<dbReference type="EMBL" id="WIGM01001105">
    <property type="protein sequence ID" value="KAF6804927.1"/>
    <property type="molecule type" value="Genomic_DNA"/>
</dbReference>
<accession>A0A8H6J1T4</accession>
<keyword evidence="2" id="KW-1185">Reference proteome</keyword>
<organism evidence="1 2">
    <name type="scientific">Colletotrichum musicola</name>
    <dbReference type="NCBI Taxonomy" id="2175873"/>
    <lineage>
        <taxon>Eukaryota</taxon>
        <taxon>Fungi</taxon>
        <taxon>Dikarya</taxon>
        <taxon>Ascomycota</taxon>
        <taxon>Pezizomycotina</taxon>
        <taxon>Sordariomycetes</taxon>
        <taxon>Hypocreomycetidae</taxon>
        <taxon>Glomerellales</taxon>
        <taxon>Glomerellaceae</taxon>
        <taxon>Colletotrichum</taxon>
        <taxon>Colletotrichum orchidearum species complex</taxon>
    </lineage>
</organism>
<gene>
    <name evidence="1" type="ORF">CMUS01_14738</name>
</gene>
<comment type="caution">
    <text evidence="1">The sequence shown here is derived from an EMBL/GenBank/DDBJ whole genome shotgun (WGS) entry which is preliminary data.</text>
</comment>
<dbReference type="Proteomes" id="UP000639643">
    <property type="component" value="Unassembled WGS sequence"/>
</dbReference>
<evidence type="ECO:0000313" key="2">
    <source>
        <dbReference type="Proteomes" id="UP000639643"/>
    </source>
</evidence>
<evidence type="ECO:0000313" key="1">
    <source>
        <dbReference type="EMBL" id="KAF6804927.1"/>
    </source>
</evidence>
<reference evidence="1" key="1">
    <citation type="journal article" date="2020" name="Phytopathology">
        <title>Genome Sequence Resources of Colletotrichum truncatum, C. plurivorum, C. musicola, and C. sojae: Four Species Pathogenic to Soybean (Glycine max).</title>
        <authorList>
            <person name="Rogerio F."/>
            <person name="Boufleur T.R."/>
            <person name="Ciampi-Guillardi M."/>
            <person name="Sukno S.A."/>
            <person name="Thon M.R."/>
            <person name="Massola Junior N.S."/>
            <person name="Baroncelli R."/>
        </authorList>
    </citation>
    <scope>NUCLEOTIDE SEQUENCE</scope>
    <source>
        <strain evidence="1">LFN0074</strain>
    </source>
</reference>
<sequence>MSTRPPPGSDVEPASAQILSDLYPGTNYEAILITVTPPPTLPEPSPRGYRVPYDLLGRFANTVHIRPLAPVAADAGPEAIEQAAILLTETLGAALRAVGKAAEPAGRGRAKAAGWWSPDCKETRDRMLEARRARSRVQHPACLRDDCRYCPEVEQARRDFLTAVRTSPGADGISVGLLRAA</sequence>
<proteinExistence type="predicted"/>
<protein>
    <submittedName>
        <fullName evidence="1">Uncharacterized protein</fullName>
    </submittedName>
</protein>
<dbReference type="AlphaFoldDB" id="A0A8H6J1T4"/>